<comment type="caution">
    <text evidence="3">The sequence shown here is derived from an EMBL/GenBank/DDBJ whole genome shotgun (WGS) entry which is preliminary data.</text>
</comment>
<dbReference type="Proteomes" id="UP000317894">
    <property type="component" value="Unassembled WGS sequence"/>
</dbReference>
<evidence type="ECO:0000256" key="1">
    <source>
        <dbReference type="SAM" id="MobiDB-lite"/>
    </source>
</evidence>
<feature type="chain" id="PRO_5021940378" evidence="2">
    <location>
        <begin position="19"/>
        <end position="139"/>
    </location>
</feature>
<sequence length="139" mass="13829">MRSAVVLGLAAVSLAACGKGGLADRNAPDEFAISRNAPLVVPPDFALTPPKPGEARPIGQDAQGAAAEALFGPGVRVPPKSAAEQNLLDKAGATKPEPGIRSSAGDPQTPTVDKGAFLKELMGAPAGTTNAQVAEVVPG</sequence>
<evidence type="ECO:0000256" key="2">
    <source>
        <dbReference type="SAM" id="SignalP"/>
    </source>
</evidence>
<proteinExistence type="predicted"/>
<feature type="region of interest" description="Disordered" evidence="1">
    <location>
        <begin position="70"/>
        <end position="116"/>
    </location>
</feature>
<name>A0A552U713_9SPHN</name>
<dbReference type="AlphaFoldDB" id="A0A552U713"/>
<feature type="signal peptide" evidence="2">
    <location>
        <begin position="1"/>
        <end position="18"/>
    </location>
</feature>
<accession>A0A552U713</accession>
<dbReference type="PROSITE" id="PS51257">
    <property type="entry name" value="PROKAR_LIPOPROTEIN"/>
    <property type="match status" value="1"/>
</dbReference>
<organism evidence="3 4">
    <name type="scientific">Glacieibacterium frigidum</name>
    <dbReference type="NCBI Taxonomy" id="2593303"/>
    <lineage>
        <taxon>Bacteria</taxon>
        <taxon>Pseudomonadati</taxon>
        <taxon>Pseudomonadota</taxon>
        <taxon>Alphaproteobacteria</taxon>
        <taxon>Sphingomonadales</taxon>
        <taxon>Sphingosinicellaceae</taxon>
        <taxon>Glacieibacterium</taxon>
    </lineage>
</organism>
<dbReference type="RefSeq" id="WP_144237208.1">
    <property type="nucleotide sequence ID" value="NZ_VJWA01000002.1"/>
</dbReference>
<dbReference type="EMBL" id="VJWA01000002">
    <property type="protein sequence ID" value="TRW14002.1"/>
    <property type="molecule type" value="Genomic_DNA"/>
</dbReference>
<evidence type="ECO:0000313" key="3">
    <source>
        <dbReference type="EMBL" id="TRW14002.1"/>
    </source>
</evidence>
<reference evidence="3 4" key="1">
    <citation type="submission" date="2019-07" db="EMBL/GenBank/DDBJ databases">
        <title>Novel species isolated from glacier.</title>
        <authorList>
            <person name="Liu Q."/>
            <person name="Xin Y.-H."/>
        </authorList>
    </citation>
    <scope>NUCLEOTIDE SEQUENCE [LARGE SCALE GENOMIC DNA]</scope>
    <source>
        <strain evidence="3 4">LB1R16</strain>
    </source>
</reference>
<dbReference type="InterPro" id="IPR021395">
    <property type="entry name" value="DUF3035"/>
</dbReference>
<protein>
    <submittedName>
        <fullName evidence="3">DUF3035 domain-containing protein</fullName>
    </submittedName>
</protein>
<keyword evidence="2" id="KW-0732">Signal</keyword>
<gene>
    <name evidence="3" type="ORF">FMM06_09675</name>
</gene>
<dbReference type="Pfam" id="PF11233">
    <property type="entry name" value="DUF3035"/>
    <property type="match status" value="1"/>
</dbReference>
<keyword evidence="4" id="KW-1185">Reference proteome</keyword>
<dbReference type="OrthoDB" id="8478256at2"/>
<evidence type="ECO:0000313" key="4">
    <source>
        <dbReference type="Proteomes" id="UP000317894"/>
    </source>
</evidence>